<dbReference type="EMBL" id="LLXH01000167">
    <property type="protein sequence ID" value="PKC71407.1"/>
    <property type="molecule type" value="Genomic_DNA"/>
</dbReference>
<dbReference type="SMR" id="A0A2I1E2W6"/>
<proteinExistence type="predicted"/>
<name>A0A2I1E2W6_9GLOM</name>
<dbReference type="AlphaFoldDB" id="A0A2I1E2W6"/>
<reference evidence="2 3" key="4">
    <citation type="submission" date="2017-10" db="EMBL/GenBank/DDBJ databases">
        <title>Genome analyses suggest a sexual origin of heterokaryosis in a supposedly ancient asexual fungus.</title>
        <authorList>
            <person name="Corradi N."/>
            <person name="Sedzielewska K."/>
            <person name="Noel J."/>
            <person name="Charron P."/>
            <person name="Farinelli L."/>
            <person name="Marton T."/>
            <person name="Kruger M."/>
            <person name="Pelin A."/>
            <person name="Brachmann A."/>
            <person name="Corradi N."/>
        </authorList>
    </citation>
    <scope>NUCLEOTIDE SEQUENCE [LARGE SCALE GENOMIC DNA]</scope>
    <source>
        <strain evidence="2 3">A1</strain>
    </source>
</reference>
<accession>A0A2I1E2W6</accession>
<protein>
    <submittedName>
        <fullName evidence="2">Uncharacterized protein</fullName>
    </submittedName>
</protein>
<evidence type="ECO:0000313" key="4">
    <source>
        <dbReference type="Proteomes" id="UP000232722"/>
    </source>
</evidence>
<dbReference type="VEuPathDB" id="FungiDB:RhiirA1_453528"/>
<gene>
    <name evidence="2" type="ORF">RhiirA1_453528</name>
    <name evidence="1" type="ORF">RhiirA5_408660</name>
</gene>
<evidence type="ECO:0000313" key="1">
    <source>
        <dbReference type="EMBL" id="PKC15076.1"/>
    </source>
</evidence>
<dbReference type="VEuPathDB" id="FungiDB:FUN_023241"/>
<dbReference type="Proteomes" id="UP000232688">
    <property type="component" value="Unassembled WGS sequence"/>
</dbReference>
<sequence>MFNLTYKKLIANLKEITLMVDDEKELVVNYKKVKLNHKGDDNLNSEQGELKISDDKMDLNYLLN</sequence>
<dbReference type="Proteomes" id="UP000232722">
    <property type="component" value="Unassembled WGS sequence"/>
</dbReference>
<organism evidence="2 3">
    <name type="scientific">Rhizophagus irregularis</name>
    <dbReference type="NCBI Taxonomy" id="588596"/>
    <lineage>
        <taxon>Eukaryota</taxon>
        <taxon>Fungi</taxon>
        <taxon>Fungi incertae sedis</taxon>
        <taxon>Mucoromycota</taxon>
        <taxon>Glomeromycotina</taxon>
        <taxon>Glomeromycetes</taxon>
        <taxon>Glomerales</taxon>
        <taxon>Glomeraceae</taxon>
        <taxon>Rhizophagus</taxon>
    </lineage>
</organism>
<dbReference type="EMBL" id="LLXJ01000103">
    <property type="protein sequence ID" value="PKC15076.1"/>
    <property type="molecule type" value="Genomic_DNA"/>
</dbReference>
<dbReference type="VEuPathDB" id="FungiDB:RhiirFUN_001328"/>
<evidence type="ECO:0000313" key="2">
    <source>
        <dbReference type="EMBL" id="PKC71407.1"/>
    </source>
</evidence>
<reference evidence="2 3" key="3">
    <citation type="submission" date="2017-10" db="EMBL/GenBank/DDBJ databases">
        <title>Extensive intraspecific genome diversity in a model arbuscular mycorrhizal fungus.</title>
        <authorList>
            <person name="Chen E.C.H."/>
            <person name="Morin E."/>
            <person name="Baudet D."/>
            <person name="Noel J."/>
            <person name="Ndikumana S."/>
            <person name="Charron P."/>
            <person name="St-Onge C."/>
            <person name="Giorgi J."/>
            <person name="Grigoriev I.V."/>
            <person name="Roux C."/>
            <person name="Martin F.M."/>
            <person name="Corradi N."/>
        </authorList>
    </citation>
    <scope>NUCLEOTIDE SEQUENCE [LARGE SCALE GENOMIC DNA]</scope>
    <source>
        <strain evidence="2 3">A1</strain>
    </source>
</reference>
<reference evidence="1 4" key="1">
    <citation type="submission" date="2016-04" db="EMBL/GenBank/DDBJ databases">
        <title>Genome analyses suggest a sexual origin of heterokaryosis in a supposedly ancient asexual fungus.</title>
        <authorList>
            <person name="Ropars J."/>
            <person name="Sedzielewska K."/>
            <person name="Noel J."/>
            <person name="Charron P."/>
            <person name="Farinelli L."/>
            <person name="Marton T."/>
            <person name="Kruger M."/>
            <person name="Pelin A."/>
            <person name="Brachmann A."/>
            <person name="Corradi N."/>
        </authorList>
    </citation>
    <scope>NUCLEOTIDE SEQUENCE [LARGE SCALE GENOMIC DNA]</scope>
    <source>
        <strain evidence="1 4">A5</strain>
    </source>
</reference>
<evidence type="ECO:0000313" key="3">
    <source>
        <dbReference type="Proteomes" id="UP000232688"/>
    </source>
</evidence>
<comment type="caution">
    <text evidence="2">The sequence shown here is derived from an EMBL/GenBank/DDBJ whole genome shotgun (WGS) entry which is preliminary data.</text>
</comment>
<reference evidence="1 4" key="2">
    <citation type="submission" date="2017-09" db="EMBL/GenBank/DDBJ databases">
        <title>Extensive intraspecific genome diversity in a model arbuscular mycorrhizal fungus.</title>
        <authorList>
            <person name="Chen E.C."/>
            <person name="Morin E."/>
            <person name="Beaudet D."/>
            <person name="Noel J."/>
            <person name="Ndikumana S."/>
            <person name="Charron P."/>
            <person name="St-Onge C."/>
            <person name="Giorgi J."/>
            <person name="Grigoriev I.V."/>
            <person name="Roux C."/>
            <person name="Martin F.M."/>
            <person name="Corradi N."/>
        </authorList>
    </citation>
    <scope>NUCLEOTIDE SEQUENCE [LARGE SCALE GENOMIC DNA]</scope>
    <source>
        <strain evidence="1 4">A5</strain>
    </source>
</reference>